<dbReference type="Pfam" id="PF01872">
    <property type="entry name" value="RibD_C"/>
    <property type="match status" value="1"/>
</dbReference>
<dbReference type="InterPro" id="IPR050765">
    <property type="entry name" value="Riboflavin_Biosynth_HTPR"/>
</dbReference>
<evidence type="ECO:0000259" key="1">
    <source>
        <dbReference type="Pfam" id="PF01872"/>
    </source>
</evidence>
<dbReference type="Gene3D" id="3.40.430.10">
    <property type="entry name" value="Dihydrofolate Reductase, subunit A"/>
    <property type="match status" value="1"/>
</dbReference>
<comment type="caution">
    <text evidence="2">The sequence shown here is derived from an EMBL/GenBank/DDBJ whole genome shotgun (WGS) entry which is preliminary data.</text>
</comment>
<accession>A0ABT3NBT1</accession>
<name>A0ABT3NBT1_9BACT</name>
<protein>
    <submittedName>
        <fullName evidence="2">RibD family protein</fullName>
    </submittedName>
</protein>
<dbReference type="EMBL" id="JAPFPW010000018">
    <property type="protein sequence ID" value="MCW7754914.1"/>
    <property type="molecule type" value="Genomic_DNA"/>
</dbReference>
<sequence length="217" mass="23919">MLTSFLIAATTLCGHIGPCPFSSPEDRQHLELWRDRTDASLMGASTLRNADPEMRGSNRILHPGRIRALITASGHIPFDHRSIFTTGPPPLIFTRANLRDSLQEHAGSRAEVLAANEKNGSLDIHHIRAILEKRGCRSLLVEGGGGLNRSALEQDAVDELLLTLCPVLYGKGNAVPLIRRAPTPMDRWSWQLLEHKTGTAGEIFLRYARKQMAATAF</sequence>
<keyword evidence="3" id="KW-1185">Reference proteome</keyword>
<evidence type="ECO:0000313" key="3">
    <source>
        <dbReference type="Proteomes" id="UP001209681"/>
    </source>
</evidence>
<dbReference type="InterPro" id="IPR024072">
    <property type="entry name" value="DHFR-like_dom_sf"/>
</dbReference>
<evidence type="ECO:0000313" key="2">
    <source>
        <dbReference type="EMBL" id="MCW7754914.1"/>
    </source>
</evidence>
<dbReference type="SUPFAM" id="SSF53597">
    <property type="entry name" value="Dihydrofolate reductase-like"/>
    <property type="match status" value="1"/>
</dbReference>
<organism evidence="2 3">
    <name type="scientific">Desulfobotulus pelophilus</name>
    <dbReference type="NCBI Taxonomy" id="2823377"/>
    <lineage>
        <taxon>Bacteria</taxon>
        <taxon>Pseudomonadati</taxon>
        <taxon>Thermodesulfobacteriota</taxon>
        <taxon>Desulfobacteria</taxon>
        <taxon>Desulfobacterales</taxon>
        <taxon>Desulfobacteraceae</taxon>
        <taxon>Desulfobotulus</taxon>
    </lineage>
</organism>
<dbReference type="RefSeq" id="WP_265425828.1">
    <property type="nucleotide sequence ID" value="NZ_JAPFPW010000018.1"/>
</dbReference>
<proteinExistence type="predicted"/>
<dbReference type="PANTHER" id="PTHR38011">
    <property type="entry name" value="DIHYDROFOLATE REDUCTASE FAMILY PROTEIN (AFU_ORTHOLOGUE AFUA_8G06820)"/>
    <property type="match status" value="1"/>
</dbReference>
<dbReference type="Proteomes" id="UP001209681">
    <property type="component" value="Unassembled WGS sequence"/>
</dbReference>
<reference evidence="2 3" key="1">
    <citation type="submission" date="2022-11" db="EMBL/GenBank/DDBJ databases">
        <title>Desulfobotulus tamanensis H1 sp. nov. - anaerobic, alkaliphilic, sulphate reducing bacterium isolated from terrestrial mud volcano.</title>
        <authorList>
            <person name="Frolova A."/>
            <person name="Merkel A.Y."/>
            <person name="Slobodkin A.I."/>
        </authorList>
    </citation>
    <scope>NUCLEOTIDE SEQUENCE [LARGE SCALE GENOMIC DNA]</scope>
    <source>
        <strain evidence="2 3">H1</strain>
    </source>
</reference>
<dbReference type="InterPro" id="IPR002734">
    <property type="entry name" value="RibDG_C"/>
</dbReference>
<gene>
    <name evidence="2" type="ORF">OOT00_13055</name>
</gene>
<feature type="domain" description="Bacterial bifunctional deaminase-reductase C-terminal" evidence="1">
    <location>
        <begin position="22"/>
        <end position="197"/>
    </location>
</feature>